<evidence type="ECO:0000313" key="5">
    <source>
        <dbReference type="EMBL" id="JAS36805.1"/>
    </source>
</evidence>
<evidence type="ECO:0000256" key="3">
    <source>
        <dbReference type="ARBA" id="ARBA00023157"/>
    </source>
</evidence>
<evidence type="ECO:0000256" key="2">
    <source>
        <dbReference type="ARBA" id="ARBA00022900"/>
    </source>
</evidence>
<dbReference type="SMART" id="SM00131">
    <property type="entry name" value="KU"/>
    <property type="match status" value="3"/>
</dbReference>
<dbReference type="PROSITE" id="PS50279">
    <property type="entry name" value="BPTI_KUNITZ_2"/>
    <property type="match status" value="3"/>
</dbReference>
<feature type="non-terminal residue" evidence="5">
    <location>
        <position position="1"/>
    </location>
</feature>
<dbReference type="GO" id="GO:0005615">
    <property type="term" value="C:extracellular space"/>
    <property type="evidence" value="ECO:0007669"/>
    <property type="project" value="TreeGrafter"/>
</dbReference>
<feature type="domain" description="BPTI/Kunitz inhibitor" evidence="4">
    <location>
        <begin position="73"/>
        <end position="123"/>
    </location>
</feature>
<keyword evidence="1" id="KW-0646">Protease inhibitor</keyword>
<sequence>SEESCLKKCHSVIDICNLQFQIGPCKARVPVWTYNPKKRTCEQAIYGGCDGNGNRFDSEESCLKKCHSVIDICNLQFQIGPCKARVPVWTYNPKKRTCEQAIYGGCYGNGNRFNSEESCLKRCHSTISEIHNDRCKLPFIAGNCKALVQVWAYNSTTNQCKEEYYGGCGGNGNRFSTAEECKKICSF</sequence>
<keyword evidence="2" id="KW-0722">Serine protease inhibitor</keyword>
<reference evidence="5" key="1">
    <citation type="submission" date="2015-12" db="EMBL/GenBank/DDBJ databases">
        <title>De novo transcriptome assembly of four potential Pierce s Disease insect vectors from Arizona vineyards.</title>
        <authorList>
            <person name="Tassone E.E."/>
        </authorList>
    </citation>
    <scope>NUCLEOTIDE SEQUENCE</scope>
</reference>
<dbReference type="CDD" id="cd00109">
    <property type="entry name" value="Kunitz-type"/>
    <property type="match status" value="1"/>
</dbReference>
<organism evidence="5">
    <name type="scientific">Clastoptera arizonana</name>
    <name type="common">Arizona spittle bug</name>
    <dbReference type="NCBI Taxonomy" id="38151"/>
    <lineage>
        <taxon>Eukaryota</taxon>
        <taxon>Metazoa</taxon>
        <taxon>Ecdysozoa</taxon>
        <taxon>Arthropoda</taxon>
        <taxon>Hexapoda</taxon>
        <taxon>Insecta</taxon>
        <taxon>Pterygota</taxon>
        <taxon>Neoptera</taxon>
        <taxon>Paraneoptera</taxon>
        <taxon>Hemiptera</taxon>
        <taxon>Auchenorrhyncha</taxon>
        <taxon>Cercopoidea</taxon>
        <taxon>Clastopteridae</taxon>
        <taxon>Clastoptera</taxon>
    </lineage>
</organism>
<dbReference type="AlphaFoldDB" id="A0A1B6EFW4"/>
<dbReference type="Pfam" id="PF00014">
    <property type="entry name" value="Kunitz_BPTI"/>
    <property type="match status" value="3"/>
</dbReference>
<evidence type="ECO:0000259" key="4">
    <source>
        <dbReference type="PROSITE" id="PS50279"/>
    </source>
</evidence>
<protein>
    <recommendedName>
        <fullName evidence="4">BPTI/Kunitz inhibitor domain-containing protein</fullName>
    </recommendedName>
</protein>
<dbReference type="Gene3D" id="4.10.410.10">
    <property type="entry name" value="Pancreatic trypsin inhibitor Kunitz domain"/>
    <property type="match status" value="3"/>
</dbReference>
<dbReference type="PRINTS" id="PR00759">
    <property type="entry name" value="BASICPTASE"/>
</dbReference>
<dbReference type="InterPro" id="IPR002223">
    <property type="entry name" value="Kunitz_BPTI"/>
</dbReference>
<dbReference type="GO" id="GO:0004867">
    <property type="term" value="F:serine-type endopeptidase inhibitor activity"/>
    <property type="evidence" value="ECO:0007669"/>
    <property type="project" value="UniProtKB-KW"/>
</dbReference>
<dbReference type="FunFam" id="4.10.410.10:FF:000020">
    <property type="entry name" value="Collagen, type VI, alpha 3"/>
    <property type="match status" value="3"/>
</dbReference>
<feature type="domain" description="BPTI/Kunitz inhibitor" evidence="4">
    <location>
        <begin position="135"/>
        <end position="185"/>
    </location>
</feature>
<accession>A0A1B6EFW4</accession>
<dbReference type="EMBL" id="GEDC01000493">
    <property type="protein sequence ID" value="JAS36805.1"/>
    <property type="molecule type" value="Transcribed_RNA"/>
</dbReference>
<dbReference type="PANTHER" id="PTHR10083:SF374">
    <property type="entry name" value="BPTI_KUNITZ INHIBITOR DOMAIN-CONTAINING PROTEIN"/>
    <property type="match status" value="1"/>
</dbReference>
<dbReference type="SUPFAM" id="SSF57362">
    <property type="entry name" value="BPTI-like"/>
    <property type="match status" value="3"/>
</dbReference>
<gene>
    <name evidence="5" type="ORF">g.25232</name>
</gene>
<feature type="domain" description="BPTI/Kunitz inhibitor" evidence="4">
    <location>
        <begin position="16"/>
        <end position="66"/>
    </location>
</feature>
<keyword evidence="3" id="KW-1015">Disulfide bond</keyword>
<dbReference type="PANTHER" id="PTHR10083">
    <property type="entry name" value="KUNITZ-TYPE PROTEASE INHIBITOR-RELATED"/>
    <property type="match status" value="1"/>
</dbReference>
<dbReference type="InterPro" id="IPR036880">
    <property type="entry name" value="Kunitz_BPTI_sf"/>
</dbReference>
<dbReference type="InterPro" id="IPR050098">
    <property type="entry name" value="TFPI/VKTCI-like"/>
</dbReference>
<name>A0A1B6EFW4_9HEMI</name>
<proteinExistence type="predicted"/>
<evidence type="ECO:0000256" key="1">
    <source>
        <dbReference type="ARBA" id="ARBA00022690"/>
    </source>
</evidence>